<name>A0A183Q7F4_9TREM</name>
<reference evidence="1 2" key="1">
    <citation type="submission" date="2018-11" db="EMBL/GenBank/DDBJ databases">
        <authorList>
            <consortium name="Pathogen Informatics"/>
        </authorList>
    </citation>
    <scope>NUCLEOTIDE SEQUENCE [LARGE SCALE GENOMIC DNA]</scope>
    <source>
        <strain>Denwood</strain>
        <strain evidence="2">Zambia</strain>
    </source>
</reference>
<accession>A0A183Q7F4</accession>
<proteinExistence type="predicted"/>
<keyword evidence="2" id="KW-1185">Reference proteome</keyword>
<evidence type="ECO:0000313" key="2">
    <source>
        <dbReference type="Proteomes" id="UP000269396"/>
    </source>
</evidence>
<gene>
    <name evidence="1" type="ORF">SMTD_LOCUS22540</name>
</gene>
<evidence type="ECO:0000313" key="1">
    <source>
        <dbReference type="EMBL" id="VDP87581.1"/>
    </source>
</evidence>
<organism evidence="1 2">
    <name type="scientific">Schistosoma mattheei</name>
    <dbReference type="NCBI Taxonomy" id="31246"/>
    <lineage>
        <taxon>Eukaryota</taxon>
        <taxon>Metazoa</taxon>
        <taxon>Spiralia</taxon>
        <taxon>Lophotrochozoa</taxon>
        <taxon>Platyhelminthes</taxon>
        <taxon>Trematoda</taxon>
        <taxon>Digenea</taxon>
        <taxon>Strigeidida</taxon>
        <taxon>Schistosomatoidea</taxon>
        <taxon>Schistosomatidae</taxon>
        <taxon>Schistosoma</taxon>
    </lineage>
</organism>
<dbReference type="Proteomes" id="UP000269396">
    <property type="component" value="Unassembled WGS sequence"/>
</dbReference>
<protein>
    <submittedName>
        <fullName evidence="1">Uncharacterized protein</fullName>
    </submittedName>
</protein>
<sequence>MKESCKGLACVDSFRLPGWVPRDGATHKNINSCHDPTIITNTSVKVNSSDKLDSKKKFKDPTQLLETISSTEVFGLVPLLYCLLLDPKNSRSVDTMTTLVNMNNDSYQTTTNCMMPTSEYSDNIGMLINKTLVYSWYAN</sequence>
<dbReference type="AlphaFoldDB" id="A0A183Q7F4"/>
<dbReference type="EMBL" id="UZAL01052103">
    <property type="protein sequence ID" value="VDP87581.1"/>
    <property type="molecule type" value="Genomic_DNA"/>
</dbReference>